<dbReference type="EMBL" id="UINC01107496">
    <property type="protein sequence ID" value="SVC72909.1"/>
    <property type="molecule type" value="Genomic_DNA"/>
</dbReference>
<gene>
    <name evidence="1" type="ORF">METZ01_LOCUS325763</name>
</gene>
<dbReference type="AlphaFoldDB" id="A0A382PHP1"/>
<name>A0A382PHP1_9ZZZZ</name>
<sequence length="74" mass="8031">VSRAESVRVVYKYPRYCVEQQSGSRGGLIVGAIQHVNVNKSDIIEIGVIRHVRHPNHLVASCGTGPIGTAVRKP</sequence>
<proteinExistence type="predicted"/>
<evidence type="ECO:0000313" key="1">
    <source>
        <dbReference type="EMBL" id="SVC72909.1"/>
    </source>
</evidence>
<accession>A0A382PHP1</accession>
<feature type="non-terminal residue" evidence="1">
    <location>
        <position position="74"/>
    </location>
</feature>
<reference evidence="1" key="1">
    <citation type="submission" date="2018-05" db="EMBL/GenBank/DDBJ databases">
        <authorList>
            <person name="Lanie J.A."/>
            <person name="Ng W.-L."/>
            <person name="Kazmierczak K.M."/>
            <person name="Andrzejewski T.M."/>
            <person name="Davidsen T.M."/>
            <person name="Wayne K.J."/>
            <person name="Tettelin H."/>
            <person name="Glass J.I."/>
            <person name="Rusch D."/>
            <person name="Podicherti R."/>
            <person name="Tsui H.-C.T."/>
            <person name="Winkler M.E."/>
        </authorList>
    </citation>
    <scope>NUCLEOTIDE SEQUENCE</scope>
</reference>
<protein>
    <submittedName>
        <fullName evidence="1">Uncharacterized protein</fullName>
    </submittedName>
</protein>
<organism evidence="1">
    <name type="scientific">marine metagenome</name>
    <dbReference type="NCBI Taxonomy" id="408172"/>
    <lineage>
        <taxon>unclassified sequences</taxon>
        <taxon>metagenomes</taxon>
        <taxon>ecological metagenomes</taxon>
    </lineage>
</organism>
<feature type="non-terminal residue" evidence="1">
    <location>
        <position position="1"/>
    </location>
</feature>